<accession>A0A6A5X1Z2</accession>
<proteinExistence type="predicted"/>
<dbReference type="AlphaFoldDB" id="A0A6A5X1Z2"/>
<gene>
    <name evidence="1" type="ORF">P154DRAFT_529881</name>
</gene>
<dbReference type="Proteomes" id="UP000799779">
    <property type="component" value="Unassembled WGS sequence"/>
</dbReference>
<protein>
    <submittedName>
        <fullName evidence="1">Uncharacterized protein</fullName>
    </submittedName>
</protein>
<dbReference type="EMBL" id="ML977560">
    <property type="protein sequence ID" value="KAF2006195.1"/>
    <property type="molecule type" value="Genomic_DNA"/>
</dbReference>
<reference evidence="1" key="1">
    <citation type="journal article" date="2020" name="Stud. Mycol.">
        <title>101 Dothideomycetes genomes: a test case for predicting lifestyles and emergence of pathogens.</title>
        <authorList>
            <person name="Haridas S."/>
            <person name="Albert R."/>
            <person name="Binder M."/>
            <person name="Bloem J."/>
            <person name="Labutti K."/>
            <person name="Salamov A."/>
            <person name="Andreopoulos B."/>
            <person name="Baker S."/>
            <person name="Barry K."/>
            <person name="Bills G."/>
            <person name="Bluhm B."/>
            <person name="Cannon C."/>
            <person name="Castanera R."/>
            <person name="Culley D."/>
            <person name="Daum C."/>
            <person name="Ezra D."/>
            <person name="Gonzalez J."/>
            <person name="Henrissat B."/>
            <person name="Kuo A."/>
            <person name="Liang C."/>
            <person name="Lipzen A."/>
            <person name="Lutzoni F."/>
            <person name="Magnuson J."/>
            <person name="Mondo S."/>
            <person name="Nolan M."/>
            <person name="Ohm R."/>
            <person name="Pangilinan J."/>
            <person name="Park H.-J."/>
            <person name="Ramirez L."/>
            <person name="Alfaro M."/>
            <person name="Sun H."/>
            <person name="Tritt A."/>
            <person name="Yoshinaga Y."/>
            <person name="Zwiers L.-H."/>
            <person name="Turgeon B."/>
            <person name="Goodwin S."/>
            <person name="Spatafora J."/>
            <person name="Crous P."/>
            <person name="Grigoriev I."/>
        </authorList>
    </citation>
    <scope>NUCLEOTIDE SEQUENCE</scope>
    <source>
        <strain evidence="1">CBS 123094</strain>
    </source>
</reference>
<evidence type="ECO:0000313" key="2">
    <source>
        <dbReference type="Proteomes" id="UP000799779"/>
    </source>
</evidence>
<organism evidence="1 2">
    <name type="scientific">Amniculicola lignicola CBS 123094</name>
    <dbReference type="NCBI Taxonomy" id="1392246"/>
    <lineage>
        <taxon>Eukaryota</taxon>
        <taxon>Fungi</taxon>
        <taxon>Dikarya</taxon>
        <taxon>Ascomycota</taxon>
        <taxon>Pezizomycotina</taxon>
        <taxon>Dothideomycetes</taxon>
        <taxon>Pleosporomycetidae</taxon>
        <taxon>Pleosporales</taxon>
        <taxon>Amniculicolaceae</taxon>
        <taxon>Amniculicola</taxon>
    </lineage>
</organism>
<sequence>MQTSIPSREGLAAYIMVMRPIIYPSKEEIDAMNHAELGELIGVLLRLIKERQESLGQLQTTGPALGLSEIALKKIGDRLVANEEIEKQLTAQKGELAALASMDAEIPVVDEVEASVHKVQSIVEGDKVDSANSNVTDALVANFSVHHDIDGPSGEADPAEDYEFISNVDGSEENGIAQRGWRNVFRR</sequence>
<keyword evidence="2" id="KW-1185">Reference proteome</keyword>
<name>A0A6A5X1Z2_9PLEO</name>
<evidence type="ECO:0000313" key="1">
    <source>
        <dbReference type="EMBL" id="KAF2006195.1"/>
    </source>
</evidence>